<evidence type="ECO:0000256" key="2">
    <source>
        <dbReference type="ARBA" id="ARBA00006699"/>
    </source>
</evidence>
<comment type="cofactor">
    <cofactor evidence="1">
        <name>Ca(2+)</name>
        <dbReference type="ChEBI" id="CHEBI:29108"/>
    </cofactor>
</comment>
<evidence type="ECO:0000256" key="4">
    <source>
        <dbReference type="ARBA" id="ARBA00022729"/>
    </source>
</evidence>
<keyword evidence="5" id="KW-0106">Calcium</keyword>
<evidence type="ECO:0000256" key="6">
    <source>
        <dbReference type="ARBA" id="ARBA00023239"/>
    </source>
</evidence>
<dbReference type="Pfam" id="PF02884">
    <property type="entry name" value="Lyase_8_C"/>
    <property type="match status" value="1"/>
</dbReference>
<accession>A0A4R0N896</accession>
<feature type="active site" evidence="7">
    <location>
        <position position="288"/>
    </location>
</feature>
<feature type="domain" description="Polysaccharide lyase family 8 C-terminal" evidence="10">
    <location>
        <begin position="603"/>
        <end position="669"/>
    </location>
</feature>
<dbReference type="GO" id="GO:0016837">
    <property type="term" value="F:carbon-oxygen lyase activity, acting on polysaccharides"/>
    <property type="evidence" value="ECO:0007669"/>
    <property type="project" value="UniProtKB-ARBA"/>
</dbReference>
<comment type="similarity">
    <text evidence="2">Belongs to the polysaccharide lyase 8 family.</text>
</comment>
<dbReference type="InterPro" id="IPR038970">
    <property type="entry name" value="Lyase_8"/>
</dbReference>
<dbReference type="PANTHER" id="PTHR38481">
    <property type="entry name" value="HYALURONATE LYASE"/>
    <property type="match status" value="1"/>
</dbReference>
<evidence type="ECO:0000313" key="12">
    <source>
        <dbReference type="EMBL" id="TCC95757.1"/>
    </source>
</evidence>
<evidence type="ECO:0000256" key="8">
    <source>
        <dbReference type="SAM" id="SignalP"/>
    </source>
</evidence>
<dbReference type="SUPFAM" id="SSF48230">
    <property type="entry name" value="Chondroitin AC/alginate lyase"/>
    <property type="match status" value="1"/>
</dbReference>
<dbReference type="InterPro" id="IPR011013">
    <property type="entry name" value="Gal_mutarotase_sf_dom"/>
</dbReference>
<dbReference type="InterPro" id="IPR004103">
    <property type="entry name" value="Lyase_8_C"/>
</dbReference>
<evidence type="ECO:0000256" key="7">
    <source>
        <dbReference type="PIRSR" id="PIRSR638970-1"/>
    </source>
</evidence>
<dbReference type="SUPFAM" id="SSF49863">
    <property type="entry name" value="Hyaluronate lyase-like, C-terminal domain"/>
    <property type="match status" value="1"/>
</dbReference>
<dbReference type="Pfam" id="PF02278">
    <property type="entry name" value="Lyase_8"/>
    <property type="match status" value="1"/>
</dbReference>
<dbReference type="InterPro" id="IPR014718">
    <property type="entry name" value="GH-type_carb-bd"/>
</dbReference>
<dbReference type="NCBIfam" id="NF043001">
    <property type="entry name" value="chondaseAC"/>
    <property type="match status" value="1"/>
</dbReference>
<dbReference type="Proteomes" id="UP000291117">
    <property type="component" value="Unassembled WGS sequence"/>
</dbReference>
<feature type="domain" description="Polysaccharide lyase 8 N-terminal alpha-helical" evidence="11">
    <location>
        <begin position="30"/>
        <end position="321"/>
    </location>
</feature>
<dbReference type="PANTHER" id="PTHR38481:SF1">
    <property type="entry name" value="HYALURONATE LYASE"/>
    <property type="match status" value="1"/>
</dbReference>
<dbReference type="GO" id="GO:0005975">
    <property type="term" value="P:carbohydrate metabolic process"/>
    <property type="evidence" value="ECO:0007669"/>
    <property type="project" value="InterPro"/>
</dbReference>
<dbReference type="InterPro" id="IPR003159">
    <property type="entry name" value="Lyase_8_central_dom"/>
</dbReference>
<dbReference type="Gene3D" id="1.50.10.100">
    <property type="entry name" value="Chondroitin AC/alginate lyase"/>
    <property type="match status" value="1"/>
</dbReference>
<feature type="active site" evidence="7">
    <location>
        <position position="234"/>
    </location>
</feature>
<dbReference type="Gene3D" id="2.60.220.10">
    <property type="entry name" value="Polysaccharide lyase family 8-like, C-terminal"/>
    <property type="match status" value="1"/>
</dbReference>
<organism evidence="12 13">
    <name type="scientific">Pedobacter hiemivivus</name>
    <dbReference type="NCBI Taxonomy" id="2530454"/>
    <lineage>
        <taxon>Bacteria</taxon>
        <taxon>Pseudomonadati</taxon>
        <taxon>Bacteroidota</taxon>
        <taxon>Sphingobacteriia</taxon>
        <taxon>Sphingobacteriales</taxon>
        <taxon>Sphingobacteriaceae</taxon>
        <taxon>Pedobacter</taxon>
    </lineage>
</organism>
<name>A0A4R0N896_9SPHI</name>
<dbReference type="InterPro" id="IPR011071">
    <property type="entry name" value="Lyase_8-like_C"/>
</dbReference>
<feature type="signal peptide" evidence="8">
    <location>
        <begin position="1"/>
        <end position="22"/>
    </location>
</feature>
<comment type="subunit">
    <text evidence="3">Monomer.</text>
</comment>
<comment type="caution">
    <text evidence="12">The sequence shown here is derived from an EMBL/GenBank/DDBJ whole genome shotgun (WGS) entry which is preliminary data.</text>
</comment>
<evidence type="ECO:0000256" key="3">
    <source>
        <dbReference type="ARBA" id="ARBA00011245"/>
    </source>
</evidence>
<dbReference type="AlphaFoldDB" id="A0A4R0N896"/>
<feature type="chain" id="PRO_5020288216" evidence="8">
    <location>
        <begin position="23"/>
        <end position="702"/>
    </location>
</feature>
<dbReference type="InterPro" id="IPR012970">
    <property type="entry name" value="Lyase_8_alpha_N"/>
</dbReference>
<proteinExistence type="inferred from homology"/>
<evidence type="ECO:0000259" key="11">
    <source>
        <dbReference type="Pfam" id="PF08124"/>
    </source>
</evidence>
<dbReference type="Pfam" id="PF08124">
    <property type="entry name" value="Lyase_8_N"/>
    <property type="match status" value="1"/>
</dbReference>
<dbReference type="SUPFAM" id="SSF74650">
    <property type="entry name" value="Galactose mutarotase-like"/>
    <property type="match status" value="1"/>
</dbReference>
<dbReference type="CDD" id="cd01083">
    <property type="entry name" value="GAG_Lyase"/>
    <property type="match status" value="1"/>
</dbReference>
<dbReference type="Gene3D" id="2.70.98.10">
    <property type="match status" value="1"/>
</dbReference>
<feature type="active site" evidence="7">
    <location>
        <position position="225"/>
    </location>
</feature>
<dbReference type="RefSeq" id="WP_131609830.1">
    <property type="nucleotide sequence ID" value="NZ_SJSM01000008.1"/>
</dbReference>
<reference evidence="12 13" key="1">
    <citation type="submission" date="2019-02" db="EMBL/GenBank/DDBJ databases">
        <title>Pedobacter sp. RP-3-8 sp. nov., isolated from Arctic soil.</title>
        <authorList>
            <person name="Dahal R.H."/>
        </authorList>
    </citation>
    <scope>NUCLEOTIDE SEQUENCE [LARGE SCALE GENOMIC DNA]</scope>
    <source>
        <strain evidence="12 13">RP-3-8</strain>
    </source>
</reference>
<evidence type="ECO:0000256" key="1">
    <source>
        <dbReference type="ARBA" id="ARBA00001913"/>
    </source>
</evidence>
<keyword evidence="13" id="KW-1185">Reference proteome</keyword>
<evidence type="ECO:0000259" key="9">
    <source>
        <dbReference type="Pfam" id="PF02278"/>
    </source>
</evidence>
<gene>
    <name evidence="12" type="ORF">EZ444_14150</name>
</gene>
<dbReference type="GO" id="GO:0030246">
    <property type="term" value="F:carbohydrate binding"/>
    <property type="evidence" value="ECO:0007669"/>
    <property type="project" value="InterPro"/>
</dbReference>
<dbReference type="GO" id="GO:0005576">
    <property type="term" value="C:extracellular region"/>
    <property type="evidence" value="ECO:0007669"/>
    <property type="project" value="InterPro"/>
</dbReference>
<keyword evidence="4 8" id="KW-0732">Signal</keyword>
<protein>
    <submittedName>
        <fullName evidence="12">Chondroitinase</fullName>
    </submittedName>
</protein>
<dbReference type="InterPro" id="IPR054982">
    <property type="entry name" value="ChondaseAC"/>
</dbReference>
<evidence type="ECO:0000256" key="5">
    <source>
        <dbReference type="ARBA" id="ARBA00022837"/>
    </source>
</evidence>
<keyword evidence="6" id="KW-0456">Lyase</keyword>
<dbReference type="OrthoDB" id="6394136at2"/>
<sequence>MKRVLLLSVLALSMLISRLAKAQSGDAASLIMQRIVLDLRKPVRSVDKAAEKNLATLQPNGSWKGIDYKDRTITNWQPNDHLVKLESLVQGYITKDSRYFSDDQTLDAITRAIKYWYDQDPKSSNWWHNEIGTPQALGEILIMLRNGESRIPTDLEALLIERMNRGVIEKQTGANKTDVALHYFYRALLTNNQALLASSAAELFEPIKLMHYDEGLQYDYSYLQHGAQLQISSYGAVYISGILKMINYVQGTPYAISNEKLQMFFRYYRETYLKAIRGSYMDFNAEGRGVSRPNILRKNTEKSRLITATMIDPLHADEWRSAIARTDSTAAPDYKIEPLHKQFWIGDYVMHLRPGYSFNVRMVSNRTKRSESGNKENLFGRYLSDGATNIQVRGPEYYNIMPVWEWDKIPGTTTRDYAEDRLTTKFWGEDGSNAFAGGVSDGMYGASTYALDYDSLSAKKAWFFFDQEIVCLGADIRSNTPESIVTTVNQSWLNGDVLGSGIKGKLGKGKMEVFKGDHQSWILHDGIGYVFPESVDLSLSTNTQKGSWYKINNAHPKGALSGSVFKLWINHGVKPEGAKYVYVVLPGIKNATPLSNFAKSGIKILANTGQLQAVSNEQLNMLQAIFYEPGVLKTSAYTIKSDKACALLIKALNGKVVISVADPLQKETNAVISITNNKDGKTMDYPVSFPQQAFAGSTVTLK</sequence>
<evidence type="ECO:0000259" key="10">
    <source>
        <dbReference type="Pfam" id="PF02884"/>
    </source>
</evidence>
<evidence type="ECO:0000313" key="13">
    <source>
        <dbReference type="Proteomes" id="UP000291117"/>
    </source>
</evidence>
<feature type="domain" description="Polysaccharide lyase family 8 central" evidence="9">
    <location>
        <begin position="340"/>
        <end position="588"/>
    </location>
</feature>
<dbReference type="EMBL" id="SJSM01000008">
    <property type="protein sequence ID" value="TCC95757.1"/>
    <property type="molecule type" value="Genomic_DNA"/>
</dbReference>
<dbReference type="InterPro" id="IPR008929">
    <property type="entry name" value="Chondroitin_lyas"/>
</dbReference>